<keyword evidence="4 6" id="KW-0560">Oxidoreductase</keyword>
<dbReference type="FunFam" id="1.10.3270.10:FF:000003">
    <property type="entry name" value="3-hydroxy-3-methylglutaryl coenzyme A reductase"/>
    <property type="match status" value="1"/>
</dbReference>
<dbReference type="FunFam" id="3.30.70.420:FF:000001">
    <property type="entry name" value="3-hydroxy-3-methylglutaryl coenzyme A reductase"/>
    <property type="match status" value="1"/>
</dbReference>
<dbReference type="EC" id="1.1.1.34" evidence="6"/>
<evidence type="ECO:0000256" key="3">
    <source>
        <dbReference type="ARBA" id="ARBA00022857"/>
    </source>
</evidence>
<comment type="pathway">
    <text evidence="6">Metabolic intermediate biosynthesis; (R)-mevalonate biosynthesis; (R)-mevalonate from acetyl-CoA: step 3/3.</text>
</comment>
<dbReference type="SUPFAM" id="SSF56542">
    <property type="entry name" value="Substrate-binding domain of HMG-CoA reductase"/>
    <property type="match status" value="1"/>
</dbReference>
<dbReference type="AlphaFoldDB" id="A9V162"/>
<gene>
    <name evidence="7" type="ORF">MONBRDRAFT_32700</name>
</gene>
<evidence type="ECO:0000256" key="2">
    <source>
        <dbReference type="ARBA" id="ARBA00007661"/>
    </source>
</evidence>
<evidence type="ECO:0000256" key="4">
    <source>
        <dbReference type="ARBA" id="ARBA00023002"/>
    </source>
</evidence>
<dbReference type="OMA" id="FKWGFNI"/>
<dbReference type="InParanoid" id="A9V162"/>
<comment type="subcellular location">
    <subcellularLocation>
        <location evidence="6">Endoplasmic reticulum membrane</location>
        <topology evidence="6">Multi-pass membrane protein</topology>
    </subcellularLocation>
    <subcellularLocation>
        <location evidence="1">Membrane</location>
    </subcellularLocation>
</comment>
<dbReference type="STRING" id="81824.A9V162"/>
<dbReference type="Gene3D" id="1.10.3270.10">
    <property type="entry name" value="HMGR, N-terminal domain"/>
    <property type="match status" value="1"/>
</dbReference>
<dbReference type="GO" id="GO:0005778">
    <property type="term" value="C:peroxisomal membrane"/>
    <property type="evidence" value="ECO:0000318"/>
    <property type="project" value="GO_Central"/>
</dbReference>
<dbReference type="eggNOG" id="KOG2480">
    <property type="taxonomic scope" value="Eukaryota"/>
</dbReference>
<keyword evidence="6" id="KW-0256">Endoplasmic reticulum</keyword>
<dbReference type="GO" id="GO:0015936">
    <property type="term" value="P:coenzyme A metabolic process"/>
    <property type="evidence" value="ECO:0007669"/>
    <property type="project" value="InterPro"/>
</dbReference>
<protein>
    <recommendedName>
        <fullName evidence="6">3-hydroxy-3-methylglutaryl coenzyme A reductase</fullName>
        <shortName evidence="6">HMG-CoA reductase</shortName>
        <ecNumber evidence="6">1.1.1.34</ecNumber>
    </recommendedName>
</protein>
<dbReference type="PROSITE" id="PS50065">
    <property type="entry name" value="HMG_COA_REDUCTASE_4"/>
    <property type="match status" value="1"/>
</dbReference>
<dbReference type="Proteomes" id="UP000001357">
    <property type="component" value="Unassembled WGS sequence"/>
</dbReference>
<keyword evidence="3 6" id="KW-0521">NADP</keyword>
<dbReference type="GO" id="GO:0004420">
    <property type="term" value="F:hydroxymethylglutaryl-CoA reductase (NADPH) activity"/>
    <property type="evidence" value="ECO:0000318"/>
    <property type="project" value="GO_Central"/>
</dbReference>
<dbReference type="PANTHER" id="PTHR10572">
    <property type="entry name" value="3-HYDROXY-3-METHYLGLUTARYL-COENZYME A REDUCTASE"/>
    <property type="match status" value="1"/>
</dbReference>
<dbReference type="InterPro" id="IPR023282">
    <property type="entry name" value="HMG_CoA_Rdtase_N"/>
</dbReference>
<dbReference type="Pfam" id="PF00368">
    <property type="entry name" value="HMG-CoA_red"/>
    <property type="match status" value="1"/>
</dbReference>
<dbReference type="GO" id="GO:0016126">
    <property type="term" value="P:sterol biosynthetic process"/>
    <property type="evidence" value="ECO:0000318"/>
    <property type="project" value="GO_Central"/>
</dbReference>
<organism evidence="7 8">
    <name type="scientific">Monosiga brevicollis</name>
    <name type="common">Choanoflagellate</name>
    <dbReference type="NCBI Taxonomy" id="81824"/>
    <lineage>
        <taxon>Eukaryota</taxon>
        <taxon>Choanoflagellata</taxon>
        <taxon>Craspedida</taxon>
        <taxon>Salpingoecidae</taxon>
        <taxon>Monosiga</taxon>
    </lineage>
</organism>
<dbReference type="SUPFAM" id="SSF55035">
    <property type="entry name" value="NAD-binding domain of HMG-CoA reductase"/>
    <property type="match status" value="1"/>
</dbReference>
<evidence type="ECO:0000256" key="6">
    <source>
        <dbReference type="RuleBase" id="RU361219"/>
    </source>
</evidence>
<dbReference type="PROSITE" id="PS00066">
    <property type="entry name" value="HMG_COA_REDUCTASE_1"/>
    <property type="match status" value="1"/>
</dbReference>
<dbReference type="CDD" id="cd00643">
    <property type="entry name" value="HMG-CoA_reductase_classI"/>
    <property type="match status" value="1"/>
</dbReference>
<sequence>MAAALRVAAMRLGAPVRRHLQQHRAATNFLAHQRNVATTTRDQHPLAAATSMDASSDFANMTDEAVLQALHNGDIKLHNLEKELRDCHRAVNVRRAYLADCLHLEGKGSDDSQMTFKDLPADTFDYQNFYGSIEGANCEAVIGYLPLPVGVVGPLVINEQPFRVPMATTEGALVASTNRGCRAISKAGGAKAIIVKNGMTRAPLLRLPSASAAAQVRLWIEQPENKAALTEAFNSTTRFGRLQSIDAWVAGRNLYVRFACHCGDAMGMNMVTKGCHKAVNLLQENFPDAQLISMSGNACSDKKAAAINWVSGRGRSVVAEALIPNDIVRSVLKTTPDAMISVNINKNLIGSAIAGTLGGYNAHAANIVAAVFLATGNDPAQVVESSQCLTILEKDGDDLHVSVTMPAIEVGTVGGGTSLPAQAAALKMLGCQGANREQTGANADTLAHVVASSVMAGELSLIAALATDDLLKAHIELNRKAPTPSNPAEPQKRGMHTDARQLHTGPQRHYAAFIGHPSAGGPVQHGQHVSSALHDEPSLYFYPGMSLETMDIPCPIGVEMAAVSDEDLYGEGPMLVVP</sequence>
<dbReference type="PROSITE" id="PS00318">
    <property type="entry name" value="HMG_COA_REDUCTASE_2"/>
    <property type="match status" value="1"/>
</dbReference>
<dbReference type="InterPro" id="IPR009029">
    <property type="entry name" value="HMG_CoA_Rdtase_sub-bd_dom_sf"/>
</dbReference>
<comment type="catalytic activity">
    <reaction evidence="6">
        <text>(R)-mevalonate + 2 NADP(+) + CoA = (3S)-3-hydroxy-3-methylglutaryl-CoA + 2 NADPH + 2 H(+)</text>
        <dbReference type="Rhea" id="RHEA:15989"/>
        <dbReference type="ChEBI" id="CHEBI:15378"/>
        <dbReference type="ChEBI" id="CHEBI:36464"/>
        <dbReference type="ChEBI" id="CHEBI:43074"/>
        <dbReference type="ChEBI" id="CHEBI:57287"/>
        <dbReference type="ChEBI" id="CHEBI:57783"/>
        <dbReference type="ChEBI" id="CHEBI:58349"/>
        <dbReference type="EC" id="1.1.1.34"/>
    </reaction>
</comment>
<dbReference type="EMBL" id="CH991553">
    <property type="protein sequence ID" value="EDQ88876.1"/>
    <property type="molecule type" value="Genomic_DNA"/>
</dbReference>
<dbReference type="InterPro" id="IPR004554">
    <property type="entry name" value="HMG_CoA_Rdtase_eu_arc"/>
</dbReference>
<dbReference type="InterPro" id="IPR009023">
    <property type="entry name" value="HMG_CoA_Rdtase_NAD(P)-bd_sf"/>
</dbReference>
<proteinExistence type="inferred from homology"/>
<keyword evidence="5" id="KW-0472">Membrane</keyword>
<dbReference type="InterPro" id="IPR002202">
    <property type="entry name" value="HMG_CoA_Rdtase"/>
</dbReference>
<accession>A9V162</accession>
<dbReference type="RefSeq" id="XP_001746489.1">
    <property type="nucleotide sequence ID" value="XM_001746437.1"/>
</dbReference>
<dbReference type="PRINTS" id="PR00071">
    <property type="entry name" value="HMGCOARDTASE"/>
</dbReference>
<dbReference type="GO" id="GO:0005789">
    <property type="term" value="C:endoplasmic reticulum membrane"/>
    <property type="evidence" value="ECO:0000318"/>
    <property type="project" value="GO_Central"/>
</dbReference>
<evidence type="ECO:0000313" key="7">
    <source>
        <dbReference type="EMBL" id="EDQ88876.1"/>
    </source>
</evidence>
<evidence type="ECO:0000313" key="8">
    <source>
        <dbReference type="Proteomes" id="UP000001357"/>
    </source>
</evidence>
<dbReference type="InterPro" id="IPR023076">
    <property type="entry name" value="HMG_CoA_Rdtase_CS"/>
</dbReference>
<dbReference type="NCBIfam" id="TIGR00533">
    <property type="entry name" value="HMG_CoA_R_NADP"/>
    <property type="match status" value="1"/>
</dbReference>
<evidence type="ECO:0000256" key="5">
    <source>
        <dbReference type="ARBA" id="ARBA00023136"/>
    </source>
</evidence>
<name>A9V162_MONBE</name>
<dbReference type="Gene3D" id="3.90.770.10">
    <property type="entry name" value="3-hydroxy-3-methylglutaryl-coenzyme A Reductase, Chain A, domain 2"/>
    <property type="match status" value="1"/>
</dbReference>
<reference evidence="7 8" key="1">
    <citation type="journal article" date="2008" name="Nature">
        <title>The genome of the choanoflagellate Monosiga brevicollis and the origin of metazoans.</title>
        <authorList>
            <consortium name="JGI Sequencing"/>
            <person name="King N."/>
            <person name="Westbrook M.J."/>
            <person name="Young S.L."/>
            <person name="Kuo A."/>
            <person name="Abedin M."/>
            <person name="Chapman J."/>
            <person name="Fairclough S."/>
            <person name="Hellsten U."/>
            <person name="Isogai Y."/>
            <person name="Letunic I."/>
            <person name="Marr M."/>
            <person name="Pincus D."/>
            <person name="Putnam N."/>
            <person name="Rokas A."/>
            <person name="Wright K.J."/>
            <person name="Zuzow R."/>
            <person name="Dirks W."/>
            <person name="Good M."/>
            <person name="Goodstein D."/>
            <person name="Lemons D."/>
            <person name="Li W."/>
            <person name="Lyons J.B."/>
            <person name="Morris A."/>
            <person name="Nichols S."/>
            <person name="Richter D.J."/>
            <person name="Salamov A."/>
            <person name="Bork P."/>
            <person name="Lim W.A."/>
            <person name="Manning G."/>
            <person name="Miller W.T."/>
            <person name="McGinnis W."/>
            <person name="Shapiro H."/>
            <person name="Tjian R."/>
            <person name="Grigoriev I.V."/>
            <person name="Rokhsar D."/>
        </authorList>
    </citation>
    <scope>NUCLEOTIDE SEQUENCE [LARGE SCALE GENOMIC DNA]</scope>
    <source>
        <strain evidence="8">MX1 / ATCC 50154</strain>
    </source>
</reference>
<dbReference type="InterPro" id="IPR023074">
    <property type="entry name" value="HMG_CoA_Rdtase_cat_sf"/>
</dbReference>
<dbReference type="UniPathway" id="UPA00058">
    <property type="reaction ID" value="UER00103"/>
</dbReference>
<dbReference type="PANTHER" id="PTHR10572:SF24">
    <property type="entry name" value="3-HYDROXY-3-METHYLGLUTARYL-COENZYME A REDUCTASE"/>
    <property type="match status" value="1"/>
</dbReference>
<dbReference type="Gene3D" id="3.30.70.420">
    <property type="entry name" value="Hydroxymethylglutaryl-CoA reductase, class I/II, NAD/NADP-binding domain"/>
    <property type="match status" value="1"/>
</dbReference>
<evidence type="ECO:0000256" key="1">
    <source>
        <dbReference type="ARBA" id="ARBA00004370"/>
    </source>
</evidence>
<dbReference type="GO" id="GO:0008299">
    <property type="term" value="P:isoprenoid biosynthetic process"/>
    <property type="evidence" value="ECO:0000318"/>
    <property type="project" value="GO_Central"/>
</dbReference>
<comment type="similarity">
    <text evidence="2 6">Belongs to the HMG-CoA reductase family.</text>
</comment>
<dbReference type="KEGG" id="mbr:MONBRDRAFT_32700"/>
<dbReference type="FunFam" id="3.90.770.10:FF:000001">
    <property type="entry name" value="3-hydroxy-3-methylglutaryl coenzyme A reductase"/>
    <property type="match status" value="1"/>
</dbReference>
<dbReference type="GeneID" id="5891725"/>
<keyword evidence="8" id="KW-1185">Reference proteome</keyword>